<proteinExistence type="predicted"/>
<dbReference type="KEGG" id="lpil:LIP_1053"/>
<keyword evidence="3" id="KW-1185">Reference proteome</keyword>
<dbReference type="AlphaFoldDB" id="A0A0K2SIJ3"/>
<dbReference type="Pfam" id="PF13191">
    <property type="entry name" value="AAA_16"/>
    <property type="match status" value="1"/>
</dbReference>
<evidence type="ECO:0000313" key="3">
    <source>
        <dbReference type="Proteomes" id="UP000065807"/>
    </source>
</evidence>
<dbReference type="SUPFAM" id="SSF52540">
    <property type="entry name" value="P-loop containing nucleoside triphosphate hydrolases"/>
    <property type="match status" value="1"/>
</dbReference>
<sequence>MEPLSVSIARERSCLFVGRAAELAALDQWLATAEAPTRVFYVTGMGGIGKSTLLLQMLERARHRGVTGVWIDGRACTPTPVGFLAYLGAILGLGGRPTVDQVLASVLPTQPGGRFVWCVDNYEALQPLYGWLWESFLTGLPAVGQLLVVASRQALTDPWRTDPGWRPRVRHMPLDSWTPAEAAEYLQRVGIPARQIGALVRGTGGQPLAVALAADAFPLHPEAVDQVTQEAARQVSAALLRETAGTRLEPLLDVLTVVPEADPELFRRVLEESPSGEHLLALARLSFVQALASGFRLHDVARQHLLADLRERDAERFRRLRRQAVQVLIRRLDTARKERRRSIAASLLTVCADTLPSDDAYATLSASFAGSLRTATPRDLPALHPLADGWGRQPFELRGGRRYRDLLTQVVERFPQGVRVVLGERGEPLAFLATVLLYDRSVALLDAVEPGALARHLPEEYHRLATLPADAADTYLALMVGVTGSGQDSSGPGLAEDELVGLLMRDGLAHLGEGARALLTATHPALQHLLGRLGFIERQDVKPPGASEPPPGRLYELDLRGGRFGPWVLSFLEETDGPAVGPGKTEALSAPALRNLLKAWHDPATWQLSPVPAVLHMDGPSLRAKFQKIFEGQERPPLPFTARDAELLRQTFVHERAPDLIASDLHLSRATYYRHLMRALERLAAALSF</sequence>
<dbReference type="InterPro" id="IPR027417">
    <property type="entry name" value="P-loop_NTPase"/>
</dbReference>
<dbReference type="Gene3D" id="3.40.50.300">
    <property type="entry name" value="P-loop containing nucleotide triphosphate hydrolases"/>
    <property type="match status" value="1"/>
</dbReference>
<dbReference type="STRING" id="1555112.LIP_1053"/>
<feature type="domain" description="Orc1-like AAA ATPase" evidence="1">
    <location>
        <begin position="16"/>
        <end position="76"/>
    </location>
</feature>
<protein>
    <recommendedName>
        <fullName evidence="1">Orc1-like AAA ATPase domain-containing protein</fullName>
    </recommendedName>
</protein>
<gene>
    <name evidence="2" type="ORF">LIP_1053</name>
</gene>
<evidence type="ECO:0000313" key="2">
    <source>
        <dbReference type="EMBL" id="BAS26910.1"/>
    </source>
</evidence>
<organism evidence="2 3">
    <name type="scientific">Limnochorda pilosa</name>
    <dbReference type="NCBI Taxonomy" id="1555112"/>
    <lineage>
        <taxon>Bacteria</taxon>
        <taxon>Bacillati</taxon>
        <taxon>Bacillota</taxon>
        <taxon>Limnochordia</taxon>
        <taxon>Limnochordales</taxon>
        <taxon>Limnochordaceae</taxon>
        <taxon>Limnochorda</taxon>
    </lineage>
</organism>
<reference evidence="3" key="1">
    <citation type="submission" date="2015-07" db="EMBL/GenBank/DDBJ databases">
        <title>Complete genome sequence and phylogenetic analysis of Limnochorda pilosa.</title>
        <authorList>
            <person name="Watanabe M."/>
            <person name="Kojima H."/>
            <person name="Fukui M."/>
        </authorList>
    </citation>
    <scope>NUCLEOTIDE SEQUENCE [LARGE SCALE GENOMIC DNA]</scope>
    <source>
        <strain evidence="3">HC45</strain>
    </source>
</reference>
<dbReference type="OrthoDB" id="2647228at2"/>
<name>A0A0K2SIJ3_LIMPI</name>
<accession>A0A0K2SIJ3</accession>
<dbReference type="RefSeq" id="WP_068135056.1">
    <property type="nucleotide sequence ID" value="NZ_AP014924.1"/>
</dbReference>
<dbReference type="Proteomes" id="UP000065807">
    <property type="component" value="Chromosome"/>
</dbReference>
<evidence type="ECO:0000259" key="1">
    <source>
        <dbReference type="Pfam" id="PF13191"/>
    </source>
</evidence>
<dbReference type="EMBL" id="AP014924">
    <property type="protein sequence ID" value="BAS26910.1"/>
    <property type="molecule type" value="Genomic_DNA"/>
</dbReference>
<reference evidence="3" key="2">
    <citation type="journal article" date="2016" name="Int. J. Syst. Evol. Microbiol.">
        <title>Complete genome sequence and cell structure of Limnochorda pilosa, a Gram-negative spore-former within the phylum Firmicutes.</title>
        <authorList>
            <person name="Watanabe M."/>
            <person name="Kojima H."/>
            <person name="Fukui M."/>
        </authorList>
    </citation>
    <scope>NUCLEOTIDE SEQUENCE [LARGE SCALE GENOMIC DNA]</scope>
    <source>
        <strain evidence="3">HC45</strain>
    </source>
</reference>
<dbReference type="InterPro" id="IPR041664">
    <property type="entry name" value="AAA_16"/>
</dbReference>